<dbReference type="PANTHER" id="PTHR45348">
    <property type="entry name" value="HYPOTHETICAL OXIDOREDUCTASE (EUROFUNG)"/>
    <property type="match status" value="1"/>
</dbReference>
<dbReference type="SUPFAM" id="SSF50129">
    <property type="entry name" value="GroES-like"/>
    <property type="match status" value="1"/>
</dbReference>
<dbReference type="Pfam" id="PF00107">
    <property type="entry name" value="ADH_zinc_N"/>
    <property type="match status" value="1"/>
</dbReference>
<dbReference type="InterPro" id="IPR047122">
    <property type="entry name" value="Trans-enoyl_RdTase-like"/>
</dbReference>
<protein>
    <submittedName>
        <fullName evidence="2">Zinc-binding dehydrogenase</fullName>
    </submittedName>
</protein>
<dbReference type="InterPro" id="IPR013154">
    <property type="entry name" value="ADH-like_N"/>
</dbReference>
<dbReference type="InterPro" id="IPR013149">
    <property type="entry name" value="ADH-like_C"/>
</dbReference>
<dbReference type="SMART" id="SM00829">
    <property type="entry name" value="PKS_ER"/>
    <property type="match status" value="1"/>
</dbReference>
<dbReference type="Gene3D" id="3.40.50.720">
    <property type="entry name" value="NAD(P)-binding Rossmann-like Domain"/>
    <property type="match status" value="1"/>
</dbReference>
<dbReference type="RefSeq" id="WP_382418080.1">
    <property type="nucleotide sequence ID" value="NZ_AP031500.1"/>
</dbReference>
<dbReference type="EMBL" id="JBHRTL010000031">
    <property type="protein sequence ID" value="MFC3156720.1"/>
    <property type="molecule type" value="Genomic_DNA"/>
</dbReference>
<evidence type="ECO:0000313" key="2">
    <source>
        <dbReference type="EMBL" id="MFC3156720.1"/>
    </source>
</evidence>
<proteinExistence type="predicted"/>
<dbReference type="SUPFAM" id="SSF51735">
    <property type="entry name" value="NAD(P)-binding Rossmann-fold domains"/>
    <property type="match status" value="1"/>
</dbReference>
<dbReference type="InterPro" id="IPR020843">
    <property type="entry name" value="ER"/>
</dbReference>
<evidence type="ECO:0000259" key="1">
    <source>
        <dbReference type="SMART" id="SM00829"/>
    </source>
</evidence>
<organism evidence="2 3">
    <name type="scientific">Gilvimarinus japonicus</name>
    <dbReference type="NCBI Taxonomy" id="1796469"/>
    <lineage>
        <taxon>Bacteria</taxon>
        <taxon>Pseudomonadati</taxon>
        <taxon>Pseudomonadota</taxon>
        <taxon>Gammaproteobacteria</taxon>
        <taxon>Cellvibrionales</taxon>
        <taxon>Cellvibrionaceae</taxon>
        <taxon>Gilvimarinus</taxon>
    </lineage>
</organism>
<dbReference type="Pfam" id="PF08240">
    <property type="entry name" value="ADH_N"/>
    <property type="match status" value="1"/>
</dbReference>
<sequence>MKALIYRPDSDEFLLQNVPEPDAHGFNVKIRVIATGLNPVDSKVNYWYPNVPDQASPFVGGLDVAGEIIAVGEDVTHWQPGDRVLYHGNMFRPSGGFAEYALHDSRTLIKLPAVDPVEAAATPCAGWSALHALKNKLNIERRSSILIAGGAGGIGTFAIQLAKLHGVKTIIATASAAKHSYLQSLGATHTIDYHKDDIPNTVRDITRNQGVEVALDAVGGENDILCANSLGFEGELCGLVSTLRPERYKAPFNLGLSFHQLSLGAAHTHNPHLLLKLGTSFSRLLEDRKISCPKIETVDFSGLGDGLLALRQKKTSGKIVFTP</sequence>
<dbReference type="InterPro" id="IPR011032">
    <property type="entry name" value="GroES-like_sf"/>
</dbReference>
<dbReference type="PANTHER" id="PTHR45348:SF3">
    <property type="entry name" value="ENOYL REDUCTASE (ER) DOMAIN-CONTAINING PROTEIN"/>
    <property type="match status" value="1"/>
</dbReference>
<reference evidence="3" key="1">
    <citation type="journal article" date="2019" name="Int. J. Syst. Evol. Microbiol.">
        <title>The Global Catalogue of Microorganisms (GCM) 10K type strain sequencing project: providing services to taxonomists for standard genome sequencing and annotation.</title>
        <authorList>
            <consortium name="The Broad Institute Genomics Platform"/>
            <consortium name="The Broad Institute Genome Sequencing Center for Infectious Disease"/>
            <person name="Wu L."/>
            <person name="Ma J."/>
        </authorList>
    </citation>
    <scope>NUCLEOTIDE SEQUENCE [LARGE SCALE GENOMIC DNA]</scope>
    <source>
        <strain evidence="3">KCTC 52141</strain>
    </source>
</reference>
<feature type="domain" description="Enoyl reductase (ER)" evidence="1">
    <location>
        <begin position="7"/>
        <end position="321"/>
    </location>
</feature>
<dbReference type="Proteomes" id="UP001595548">
    <property type="component" value="Unassembled WGS sequence"/>
</dbReference>
<comment type="caution">
    <text evidence="2">The sequence shown here is derived from an EMBL/GenBank/DDBJ whole genome shotgun (WGS) entry which is preliminary data.</text>
</comment>
<dbReference type="Gene3D" id="3.90.180.10">
    <property type="entry name" value="Medium-chain alcohol dehydrogenases, catalytic domain"/>
    <property type="match status" value="1"/>
</dbReference>
<dbReference type="InterPro" id="IPR036291">
    <property type="entry name" value="NAD(P)-bd_dom_sf"/>
</dbReference>
<accession>A0ABV7HSC1</accession>
<evidence type="ECO:0000313" key="3">
    <source>
        <dbReference type="Proteomes" id="UP001595548"/>
    </source>
</evidence>
<gene>
    <name evidence="2" type="ORF">ACFOEB_16025</name>
</gene>
<name>A0ABV7HSC1_9GAMM</name>
<keyword evidence="3" id="KW-1185">Reference proteome</keyword>